<evidence type="ECO:0000256" key="13">
    <source>
        <dbReference type="ARBA" id="ARBA00022989"/>
    </source>
</evidence>
<evidence type="ECO:0000256" key="18">
    <source>
        <dbReference type="PROSITE-ProRule" id="PRU10141"/>
    </source>
</evidence>
<evidence type="ECO:0000256" key="9">
    <source>
        <dbReference type="ARBA" id="ARBA00022737"/>
    </source>
</evidence>
<dbReference type="FunFam" id="1.10.510.10:FF:000146">
    <property type="entry name" value="LRR receptor-like serine/threonine-protein kinase IOS1"/>
    <property type="match status" value="1"/>
</dbReference>
<dbReference type="InterPro" id="IPR017441">
    <property type="entry name" value="Protein_kinase_ATP_BS"/>
</dbReference>
<dbReference type="InterPro" id="IPR011009">
    <property type="entry name" value="Kinase-like_dom_sf"/>
</dbReference>
<keyword evidence="23" id="KW-1185">Reference proteome</keyword>
<dbReference type="FunFam" id="3.80.10.10:FF:000129">
    <property type="entry name" value="Leucine-rich repeat receptor-like kinase"/>
    <property type="match status" value="1"/>
</dbReference>
<keyword evidence="7 19" id="KW-0812">Transmembrane</keyword>
<keyword evidence="14 19" id="KW-0472">Membrane</keyword>
<evidence type="ECO:0000256" key="19">
    <source>
        <dbReference type="SAM" id="Phobius"/>
    </source>
</evidence>
<dbReference type="PROSITE" id="PS00108">
    <property type="entry name" value="PROTEIN_KINASE_ST"/>
    <property type="match status" value="1"/>
</dbReference>
<dbReference type="Pfam" id="PF13855">
    <property type="entry name" value="LRR_8"/>
    <property type="match status" value="1"/>
</dbReference>
<dbReference type="Gene3D" id="3.80.10.10">
    <property type="entry name" value="Ribonuclease Inhibitor"/>
    <property type="match status" value="1"/>
</dbReference>
<dbReference type="InterPro" id="IPR024788">
    <property type="entry name" value="Malectin-like_Carb-bd_dom"/>
</dbReference>
<dbReference type="GO" id="GO:0004674">
    <property type="term" value="F:protein serine/threonine kinase activity"/>
    <property type="evidence" value="ECO:0007669"/>
    <property type="project" value="UniProtKB-KW"/>
</dbReference>
<keyword evidence="5" id="KW-0433">Leucine-rich repeat</keyword>
<organism evidence="22 23">
    <name type="scientific">Lolium multiflorum</name>
    <name type="common">Italian ryegrass</name>
    <name type="synonym">Lolium perenne subsp. multiflorum</name>
    <dbReference type="NCBI Taxonomy" id="4521"/>
    <lineage>
        <taxon>Eukaryota</taxon>
        <taxon>Viridiplantae</taxon>
        <taxon>Streptophyta</taxon>
        <taxon>Embryophyta</taxon>
        <taxon>Tracheophyta</taxon>
        <taxon>Spermatophyta</taxon>
        <taxon>Magnoliopsida</taxon>
        <taxon>Liliopsida</taxon>
        <taxon>Poales</taxon>
        <taxon>Poaceae</taxon>
        <taxon>BOP clade</taxon>
        <taxon>Pooideae</taxon>
        <taxon>Poodae</taxon>
        <taxon>Poeae</taxon>
        <taxon>Poeae Chloroplast Group 2 (Poeae type)</taxon>
        <taxon>Loliodinae</taxon>
        <taxon>Loliinae</taxon>
        <taxon>Lolium</taxon>
    </lineage>
</organism>
<evidence type="ECO:0000256" key="1">
    <source>
        <dbReference type="ARBA" id="ARBA00004162"/>
    </source>
</evidence>
<dbReference type="GO" id="GO:0005886">
    <property type="term" value="C:plasma membrane"/>
    <property type="evidence" value="ECO:0007669"/>
    <property type="project" value="UniProtKB-SubCell"/>
</dbReference>
<feature type="domain" description="Protein kinase" evidence="21">
    <location>
        <begin position="619"/>
        <end position="895"/>
    </location>
</feature>
<feature type="transmembrane region" description="Helical" evidence="19">
    <location>
        <begin position="544"/>
        <end position="568"/>
    </location>
</feature>
<dbReference type="Pfam" id="PF12819">
    <property type="entry name" value="Malectin_like"/>
    <property type="match status" value="1"/>
</dbReference>
<evidence type="ECO:0000256" key="20">
    <source>
        <dbReference type="SAM" id="SignalP"/>
    </source>
</evidence>
<evidence type="ECO:0000256" key="4">
    <source>
        <dbReference type="ARBA" id="ARBA00022553"/>
    </source>
</evidence>
<dbReference type="InterPro" id="IPR032675">
    <property type="entry name" value="LRR_dom_sf"/>
</dbReference>
<keyword evidence="11" id="KW-0418">Kinase</keyword>
<evidence type="ECO:0000256" key="15">
    <source>
        <dbReference type="ARBA" id="ARBA00023170"/>
    </source>
</evidence>
<dbReference type="SUPFAM" id="SSF56112">
    <property type="entry name" value="Protein kinase-like (PK-like)"/>
    <property type="match status" value="1"/>
</dbReference>
<dbReference type="Gene3D" id="3.30.200.20">
    <property type="entry name" value="Phosphorylase Kinase, domain 1"/>
    <property type="match status" value="1"/>
</dbReference>
<feature type="signal peptide" evidence="20">
    <location>
        <begin position="1"/>
        <end position="36"/>
    </location>
</feature>
<dbReference type="PANTHER" id="PTHR45631">
    <property type="entry name" value="OS07G0107800 PROTEIN-RELATED"/>
    <property type="match status" value="1"/>
</dbReference>
<dbReference type="PROSITE" id="PS00107">
    <property type="entry name" value="PROTEIN_KINASE_ATP"/>
    <property type="match status" value="1"/>
</dbReference>
<dbReference type="Gene3D" id="1.10.510.10">
    <property type="entry name" value="Transferase(Phosphotransferase) domain 1"/>
    <property type="match status" value="1"/>
</dbReference>
<keyword evidence="3" id="KW-0723">Serine/threonine-protein kinase</keyword>
<evidence type="ECO:0000256" key="3">
    <source>
        <dbReference type="ARBA" id="ARBA00022527"/>
    </source>
</evidence>
<dbReference type="SMART" id="SM00220">
    <property type="entry name" value="S_TKc"/>
    <property type="match status" value="1"/>
</dbReference>
<evidence type="ECO:0000256" key="12">
    <source>
        <dbReference type="ARBA" id="ARBA00022840"/>
    </source>
</evidence>
<evidence type="ECO:0000259" key="21">
    <source>
        <dbReference type="PROSITE" id="PS50011"/>
    </source>
</evidence>
<protein>
    <recommendedName>
        <fullName evidence="2">non-specific serine/threonine protein kinase</fullName>
        <ecNumber evidence="2">2.7.11.1</ecNumber>
    </recommendedName>
</protein>
<dbReference type="SMART" id="SM00369">
    <property type="entry name" value="LRR_TYP"/>
    <property type="match status" value="2"/>
</dbReference>
<evidence type="ECO:0000256" key="6">
    <source>
        <dbReference type="ARBA" id="ARBA00022679"/>
    </source>
</evidence>
<reference evidence="22" key="1">
    <citation type="submission" date="2023-07" db="EMBL/GenBank/DDBJ databases">
        <title>A chromosome-level genome assembly of Lolium multiflorum.</title>
        <authorList>
            <person name="Chen Y."/>
            <person name="Copetti D."/>
            <person name="Kolliker R."/>
            <person name="Studer B."/>
        </authorList>
    </citation>
    <scope>NUCLEOTIDE SEQUENCE</scope>
    <source>
        <strain evidence="22">02402/16</strain>
        <tissue evidence="22">Leaf</tissue>
    </source>
</reference>
<dbReference type="FunFam" id="3.30.200.20:FF:000394">
    <property type="entry name" value="Leucine-rich repeat receptor-like protein kinase"/>
    <property type="match status" value="1"/>
</dbReference>
<dbReference type="EMBL" id="JAUUTY010000002">
    <property type="protein sequence ID" value="KAK1678388.1"/>
    <property type="molecule type" value="Genomic_DNA"/>
</dbReference>
<feature type="chain" id="PRO_5042257031" description="non-specific serine/threonine protein kinase" evidence="20">
    <location>
        <begin position="37"/>
        <end position="960"/>
    </location>
</feature>
<comment type="caution">
    <text evidence="22">The sequence shown here is derived from an EMBL/GenBank/DDBJ whole genome shotgun (WGS) entry which is preliminary data.</text>
</comment>
<proteinExistence type="predicted"/>
<sequence length="960" mass="106427">MSNKHIIACAMEQLTRRAMSGTPWLLLLCLVSTAGGGVLQARAQPDSKGFITIDCGLQGGTGFVDNFTTLAFVPDNGEFTEDAGTCHNISAENITPSMGKIWYNVRSFAAGARNCYTLRSLVPGLKYLIRARFMYGNYDGLNRLPVFDLHIGVNYWHTVNISSPEAAKNVEAIVVVPDDFLQVCLINTGAGTPFISGLDLRPLKNTIYPQATKAQGLVLLARFNFGPTDKSDVIRYPDDPHDRFWFPWVNSVLWIEMSTTSKVQNMNPDLFEAPPAVLRTAISPWNDKQIQFSWEPQPQPNDPSPAYFVIMHFTELQLLRANATREFYINLNGDLWDRDAVTPAYLYSGVYYNTFASRKSQYNITINATAKSTLPPIINALEVFSVIPTTNLATDFDDVSAIMAIKAKYQVRRNWMGDPCGPGTIMVWDTLTCNYTIAGPPRIRRVDLSSSGLNGDISSSFADLKAVQYLNLSNNNLVGSIPDALSQLSSLTVLDLSGNQLSGSIPSGLLRRIQDGSLNLRYDNNRYICTNVNSCKPIKTKSRLAMYIAIPAVVMVLIAVVALIFCFIRRKKQGSMNNSMKPHNDIMMSYASGNDVYTNNSLQLENRRFTYEELEMITNNFQKVLGQGGFAKVYNGFLEDGSQVAVKLLANSSIEGVSEFLAEAQILTRIHHKNLVSLIGYCKDGDCMALVYEYMSEGTLQEHIEGRKYHGGCLPWKQRLRIALESAHGLEYLHNGCNPPLIHRDVKATNILLNTMMEAKISDFGLSKAFKGGSQHVSTEKVVGTPGYVDPEYHATMQLTAKSDVYSFGVVLLELVTGKPAILREPEATPIGIIQWARQRMARGNIECVVDARMGGLYDVNSVWKVVEIALKCSAYASIQRPTMTNVVVQLQECIELEEGPPDEDVNGSFYTGESFNNPNLSYDEYISDQSTNMSQNTISLPMKHDIKGLAAMPTGPFAR</sequence>
<dbReference type="InterPro" id="IPR001245">
    <property type="entry name" value="Ser-Thr/Tyr_kinase_cat_dom"/>
</dbReference>
<evidence type="ECO:0000313" key="22">
    <source>
        <dbReference type="EMBL" id="KAK1678388.1"/>
    </source>
</evidence>
<dbReference type="InterPro" id="IPR008271">
    <property type="entry name" value="Ser/Thr_kinase_AS"/>
</dbReference>
<dbReference type="EC" id="2.7.11.1" evidence="2"/>
<dbReference type="Pfam" id="PF07714">
    <property type="entry name" value="PK_Tyr_Ser-Thr"/>
    <property type="match status" value="1"/>
</dbReference>
<dbReference type="GO" id="GO:0005524">
    <property type="term" value="F:ATP binding"/>
    <property type="evidence" value="ECO:0007669"/>
    <property type="project" value="UniProtKB-UniRule"/>
</dbReference>
<keyword evidence="12 18" id="KW-0067">ATP-binding</keyword>
<dbReference type="AlphaFoldDB" id="A0AAD8TAH4"/>
<comment type="catalytic activity">
    <reaction evidence="17">
        <text>L-seryl-[protein] + ATP = O-phospho-L-seryl-[protein] + ADP + H(+)</text>
        <dbReference type="Rhea" id="RHEA:17989"/>
        <dbReference type="Rhea" id="RHEA-COMP:9863"/>
        <dbReference type="Rhea" id="RHEA-COMP:11604"/>
        <dbReference type="ChEBI" id="CHEBI:15378"/>
        <dbReference type="ChEBI" id="CHEBI:29999"/>
        <dbReference type="ChEBI" id="CHEBI:30616"/>
        <dbReference type="ChEBI" id="CHEBI:83421"/>
        <dbReference type="ChEBI" id="CHEBI:456216"/>
        <dbReference type="EC" id="2.7.11.1"/>
    </reaction>
</comment>
<dbReference type="InterPro" id="IPR000719">
    <property type="entry name" value="Prot_kinase_dom"/>
</dbReference>
<dbReference type="InterPro" id="IPR003591">
    <property type="entry name" value="Leu-rich_rpt_typical-subtyp"/>
</dbReference>
<evidence type="ECO:0000256" key="2">
    <source>
        <dbReference type="ARBA" id="ARBA00012513"/>
    </source>
</evidence>
<evidence type="ECO:0000256" key="10">
    <source>
        <dbReference type="ARBA" id="ARBA00022741"/>
    </source>
</evidence>
<dbReference type="PROSITE" id="PS50011">
    <property type="entry name" value="PROTEIN_KINASE_DOM"/>
    <property type="match status" value="1"/>
</dbReference>
<evidence type="ECO:0000256" key="16">
    <source>
        <dbReference type="ARBA" id="ARBA00047899"/>
    </source>
</evidence>
<dbReference type="InterPro" id="IPR001611">
    <property type="entry name" value="Leu-rich_rpt"/>
</dbReference>
<keyword evidence="6" id="KW-0808">Transferase</keyword>
<keyword evidence="13 19" id="KW-1133">Transmembrane helix</keyword>
<dbReference type="PANTHER" id="PTHR45631:SF114">
    <property type="entry name" value="OS05G0525800 PROTEIN"/>
    <property type="match status" value="1"/>
</dbReference>
<accession>A0AAD8TAH4</accession>
<dbReference type="Proteomes" id="UP001231189">
    <property type="component" value="Unassembled WGS sequence"/>
</dbReference>
<keyword evidence="15" id="KW-0675">Receptor</keyword>
<evidence type="ECO:0000256" key="14">
    <source>
        <dbReference type="ARBA" id="ARBA00023136"/>
    </source>
</evidence>
<evidence type="ECO:0000256" key="5">
    <source>
        <dbReference type="ARBA" id="ARBA00022614"/>
    </source>
</evidence>
<keyword evidence="4" id="KW-0597">Phosphoprotein</keyword>
<evidence type="ECO:0000256" key="11">
    <source>
        <dbReference type="ARBA" id="ARBA00022777"/>
    </source>
</evidence>
<feature type="binding site" evidence="18">
    <location>
        <position position="647"/>
    </location>
    <ligand>
        <name>ATP</name>
        <dbReference type="ChEBI" id="CHEBI:30616"/>
    </ligand>
</feature>
<evidence type="ECO:0000256" key="17">
    <source>
        <dbReference type="ARBA" id="ARBA00048679"/>
    </source>
</evidence>
<evidence type="ECO:0000313" key="23">
    <source>
        <dbReference type="Proteomes" id="UP001231189"/>
    </source>
</evidence>
<evidence type="ECO:0000256" key="8">
    <source>
        <dbReference type="ARBA" id="ARBA00022729"/>
    </source>
</evidence>
<dbReference type="CDD" id="cd14066">
    <property type="entry name" value="STKc_IRAK"/>
    <property type="match status" value="1"/>
</dbReference>
<keyword evidence="10 18" id="KW-0547">Nucleotide-binding</keyword>
<name>A0AAD8TAH4_LOLMU</name>
<gene>
    <name evidence="22" type="ORF">QYE76_039236</name>
</gene>
<keyword evidence="8 20" id="KW-0732">Signal</keyword>
<keyword evidence="9" id="KW-0677">Repeat</keyword>
<comment type="subcellular location">
    <subcellularLocation>
        <location evidence="1">Cell membrane</location>
        <topology evidence="1">Single-pass membrane protein</topology>
    </subcellularLocation>
</comment>
<comment type="catalytic activity">
    <reaction evidence="16">
        <text>L-threonyl-[protein] + ATP = O-phospho-L-threonyl-[protein] + ADP + H(+)</text>
        <dbReference type="Rhea" id="RHEA:46608"/>
        <dbReference type="Rhea" id="RHEA-COMP:11060"/>
        <dbReference type="Rhea" id="RHEA-COMP:11605"/>
        <dbReference type="ChEBI" id="CHEBI:15378"/>
        <dbReference type="ChEBI" id="CHEBI:30013"/>
        <dbReference type="ChEBI" id="CHEBI:30616"/>
        <dbReference type="ChEBI" id="CHEBI:61977"/>
        <dbReference type="ChEBI" id="CHEBI:456216"/>
        <dbReference type="EC" id="2.7.11.1"/>
    </reaction>
</comment>
<evidence type="ECO:0000256" key="7">
    <source>
        <dbReference type="ARBA" id="ARBA00022692"/>
    </source>
</evidence>
<dbReference type="SUPFAM" id="SSF52058">
    <property type="entry name" value="L domain-like"/>
    <property type="match status" value="1"/>
</dbReference>